<dbReference type="SUPFAM" id="SSF53448">
    <property type="entry name" value="Nucleotide-diphospho-sugar transferases"/>
    <property type="match status" value="1"/>
</dbReference>
<dbReference type="PANTHER" id="PTHR43398:SF1">
    <property type="entry name" value="DOLICHOL-PHOSPHATE MANNOSYLTRANSFERASE SUBUNIT 1"/>
    <property type="match status" value="1"/>
</dbReference>
<dbReference type="AlphaFoldDB" id="A0A7S8FE18"/>
<dbReference type="FunFam" id="3.90.550.10:FF:000122">
    <property type="entry name" value="Dolichol-phosphate mannosyltransferase subunit 1"/>
    <property type="match status" value="1"/>
</dbReference>
<gene>
    <name evidence="5" type="ORF">Nkreftii_002128</name>
</gene>
<dbReference type="EC" id="2.4.1.54" evidence="5"/>
<organism evidence="5 6">
    <name type="scientific">Candidatus Nitrospira kreftii</name>
    <dbReference type="NCBI Taxonomy" id="2652173"/>
    <lineage>
        <taxon>Bacteria</taxon>
        <taxon>Pseudomonadati</taxon>
        <taxon>Nitrospirota</taxon>
        <taxon>Nitrospiria</taxon>
        <taxon>Nitrospirales</taxon>
        <taxon>Nitrospiraceae</taxon>
        <taxon>Nitrospira</taxon>
    </lineage>
</organism>
<dbReference type="EMBL" id="CP047423">
    <property type="protein sequence ID" value="QPD04354.1"/>
    <property type="molecule type" value="Genomic_DNA"/>
</dbReference>
<name>A0A7S8FE18_9BACT</name>
<dbReference type="GO" id="GO:0047267">
    <property type="term" value="F:undecaprenyl-phosphate mannosyltransferase activity"/>
    <property type="evidence" value="ECO:0007669"/>
    <property type="project" value="UniProtKB-EC"/>
</dbReference>
<sequence>MVMPFSESRPPLPGGVQTPPIRYYHVSTVNGSFALQALKTDEAYLVPNFELAEELVARGVDSARIAISHGSSPNGSSHGYSQIALGRPLVPASPFTFDQSIVIVLPTYNERSNLAALVATIGKYLTADILIVDDNSPDGTGQVADQLRGEHRHIHVLHRPKKQGLGPAYLAGFEWAIHRNYDRIIEMDCDFSHAPWDVPRLVHGSRTAELVIGSRYVSGGGTENWDARRRLVSRCGNTYVRLFLGPMIHDWTGGFRCYHRSLLLKMHLETVRAKGYVFQVELAWRAVQLGADIRELPIRFSDRVQGQSKLGWHSLIEGLVQVPKMCFQRY</sequence>
<reference evidence="5 6" key="1">
    <citation type="journal article" date="2020" name="ISME J.">
        <title>Enrichment and physiological characterization of a novel comammox Nitrospira indicates ammonium inhibition of complete nitrification.</title>
        <authorList>
            <person name="Sakoula D."/>
            <person name="Koch H."/>
            <person name="Frank J."/>
            <person name="Jetten M.S.M."/>
            <person name="van Kessel M.A.H.J."/>
            <person name="Lucker S."/>
        </authorList>
    </citation>
    <scope>NUCLEOTIDE SEQUENCE [LARGE SCALE GENOMIC DNA]</scope>
    <source>
        <strain evidence="5">Comreactor17</strain>
    </source>
</reference>
<evidence type="ECO:0000256" key="1">
    <source>
        <dbReference type="ARBA" id="ARBA00006739"/>
    </source>
</evidence>
<evidence type="ECO:0000256" key="2">
    <source>
        <dbReference type="ARBA" id="ARBA00022676"/>
    </source>
</evidence>
<keyword evidence="3 5" id="KW-0808">Transferase</keyword>
<dbReference type="Pfam" id="PF00535">
    <property type="entry name" value="Glycos_transf_2"/>
    <property type="match status" value="1"/>
</dbReference>
<dbReference type="GO" id="GO:0016020">
    <property type="term" value="C:membrane"/>
    <property type="evidence" value="ECO:0007669"/>
    <property type="project" value="GOC"/>
</dbReference>
<dbReference type="Proteomes" id="UP000593737">
    <property type="component" value="Chromosome"/>
</dbReference>
<proteinExistence type="inferred from homology"/>
<evidence type="ECO:0000313" key="5">
    <source>
        <dbReference type="EMBL" id="QPD04354.1"/>
    </source>
</evidence>
<dbReference type="CDD" id="cd06442">
    <property type="entry name" value="DPM1_like"/>
    <property type="match status" value="1"/>
</dbReference>
<protein>
    <submittedName>
        <fullName evidence="5">Undecaprenyl-phosphate mannosyltransferase (Modular protein)</fullName>
        <ecNumber evidence="5">2.4.1.54</ecNumber>
    </submittedName>
</protein>
<comment type="similarity">
    <text evidence="1">Belongs to the glycosyltransferase 2 family.</text>
</comment>
<evidence type="ECO:0000256" key="3">
    <source>
        <dbReference type="ARBA" id="ARBA00022679"/>
    </source>
</evidence>
<evidence type="ECO:0000313" key="6">
    <source>
        <dbReference type="Proteomes" id="UP000593737"/>
    </source>
</evidence>
<accession>A0A7S8FE18</accession>
<dbReference type="GO" id="GO:0009247">
    <property type="term" value="P:glycolipid biosynthetic process"/>
    <property type="evidence" value="ECO:0007669"/>
    <property type="project" value="TreeGrafter"/>
</dbReference>
<feature type="domain" description="Glycosyltransferase 2-like" evidence="4">
    <location>
        <begin position="103"/>
        <end position="263"/>
    </location>
</feature>
<dbReference type="InterPro" id="IPR029044">
    <property type="entry name" value="Nucleotide-diphossugar_trans"/>
</dbReference>
<dbReference type="InterPro" id="IPR039528">
    <property type="entry name" value="DPM1-like"/>
</dbReference>
<dbReference type="Gene3D" id="3.90.550.10">
    <property type="entry name" value="Spore Coat Polysaccharide Biosynthesis Protein SpsA, Chain A"/>
    <property type="match status" value="1"/>
</dbReference>
<dbReference type="KEGG" id="nkf:Nkreftii_002128"/>
<evidence type="ECO:0000259" key="4">
    <source>
        <dbReference type="Pfam" id="PF00535"/>
    </source>
</evidence>
<dbReference type="GO" id="GO:0004582">
    <property type="term" value="F:dolichyl-phosphate beta-D-mannosyltransferase activity"/>
    <property type="evidence" value="ECO:0007669"/>
    <property type="project" value="InterPro"/>
</dbReference>
<dbReference type="InterPro" id="IPR001173">
    <property type="entry name" value="Glyco_trans_2-like"/>
</dbReference>
<dbReference type="PANTHER" id="PTHR43398">
    <property type="entry name" value="DOLICHOL-PHOSPHATE MANNOSYLTRANSFERASE SUBUNIT 1"/>
    <property type="match status" value="1"/>
</dbReference>
<keyword evidence="2 5" id="KW-0328">Glycosyltransferase</keyword>